<organism evidence="11 12">
    <name type="scientific">Paramormyrops kingsleyae</name>
    <dbReference type="NCBI Taxonomy" id="1676925"/>
    <lineage>
        <taxon>Eukaryota</taxon>
        <taxon>Metazoa</taxon>
        <taxon>Chordata</taxon>
        <taxon>Craniata</taxon>
        <taxon>Vertebrata</taxon>
        <taxon>Euteleostomi</taxon>
        <taxon>Actinopterygii</taxon>
        <taxon>Neopterygii</taxon>
        <taxon>Teleostei</taxon>
        <taxon>Osteoglossocephala</taxon>
        <taxon>Osteoglossomorpha</taxon>
        <taxon>Osteoglossiformes</taxon>
        <taxon>Mormyridae</taxon>
        <taxon>Paramormyrops</taxon>
    </lineage>
</organism>
<dbReference type="InterPro" id="IPR050271">
    <property type="entry name" value="UDP-glycosyltransferase"/>
</dbReference>
<sequence>LLHPPVVALFALLGWLGTCAVGPVQGGKVLVMPVEGSHWLSMRMLVAELSRRGHDTVVLVPETSILIGDSTYGRTEVFHVPYNKEELEDNMNKFRDNAFGKRPQAMDLFVNVGLLLNFTALQVRGCKGLLYDEPLMHKLRSEGFDVVLTDPFLPCGTILASVLDIPVVYFLRGLPCGLEYQAMQCPSPPSFVPRFFTGNTDVMTFPQRGLQTGKHAMGAVWKSLFAYPPPFHLPHFFKQGVEVFLLAFVASADVGNRPHVTHTHSGTLCTGHCGTALSSQPWTSPSSWRRSPAQLIIPQGSF</sequence>
<dbReference type="PANTHER" id="PTHR48043:SF161">
    <property type="entry name" value="UDP GLUCURONOSYLTRANSFERASE FAMILY 1 MEMBER A1"/>
    <property type="match status" value="1"/>
</dbReference>
<dbReference type="InterPro" id="IPR002213">
    <property type="entry name" value="UDP_glucos_trans"/>
</dbReference>
<evidence type="ECO:0000256" key="6">
    <source>
        <dbReference type="ARBA" id="ARBA00022692"/>
    </source>
</evidence>
<keyword evidence="8" id="KW-0472">Membrane</keyword>
<feature type="signal peptide" evidence="10">
    <location>
        <begin position="1"/>
        <end position="20"/>
    </location>
</feature>
<evidence type="ECO:0000256" key="1">
    <source>
        <dbReference type="ARBA" id="ARBA00004167"/>
    </source>
</evidence>
<keyword evidence="9" id="KW-0325">Glycoprotein</keyword>
<reference evidence="11" key="1">
    <citation type="submission" date="2025-08" db="UniProtKB">
        <authorList>
            <consortium name="Ensembl"/>
        </authorList>
    </citation>
    <scope>IDENTIFICATION</scope>
</reference>
<dbReference type="GeneTree" id="ENSGT00940000159677"/>
<dbReference type="EC" id="2.4.1.17" evidence="3"/>
<comment type="similarity">
    <text evidence="2">Belongs to the UDP-glycosyltransferase family.</text>
</comment>
<evidence type="ECO:0000256" key="5">
    <source>
        <dbReference type="ARBA" id="ARBA00022679"/>
    </source>
</evidence>
<evidence type="ECO:0000256" key="7">
    <source>
        <dbReference type="ARBA" id="ARBA00022729"/>
    </source>
</evidence>
<dbReference type="AlphaFoldDB" id="A0A3B3SH05"/>
<dbReference type="GO" id="GO:0015020">
    <property type="term" value="F:glucuronosyltransferase activity"/>
    <property type="evidence" value="ECO:0007669"/>
    <property type="project" value="UniProtKB-EC"/>
</dbReference>
<keyword evidence="5" id="KW-0808">Transferase</keyword>
<evidence type="ECO:0000256" key="8">
    <source>
        <dbReference type="ARBA" id="ARBA00022989"/>
    </source>
</evidence>
<proteinExistence type="inferred from homology"/>
<dbReference type="PANTHER" id="PTHR48043">
    <property type="entry name" value="EG:EG0003.4 PROTEIN-RELATED"/>
    <property type="match status" value="1"/>
</dbReference>
<comment type="subcellular location">
    <subcellularLocation>
        <location evidence="1">Membrane</location>
        <topology evidence="1">Single-pass membrane protein</topology>
    </subcellularLocation>
</comment>
<dbReference type="GO" id="GO:0016020">
    <property type="term" value="C:membrane"/>
    <property type="evidence" value="ECO:0007669"/>
    <property type="project" value="UniProtKB-SubCell"/>
</dbReference>
<name>A0A3B3SH05_9TELE</name>
<evidence type="ECO:0000256" key="2">
    <source>
        <dbReference type="ARBA" id="ARBA00009995"/>
    </source>
</evidence>
<reference evidence="11" key="2">
    <citation type="submission" date="2025-09" db="UniProtKB">
        <authorList>
            <consortium name="Ensembl"/>
        </authorList>
    </citation>
    <scope>IDENTIFICATION</scope>
</reference>
<dbReference type="SUPFAM" id="SSF53756">
    <property type="entry name" value="UDP-Glycosyltransferase/glycogen phosphorylase"/>
    <property type="match status" value="1"/>
</dbReference>
<feature type="chain" id="PRO_5017357246" description="glucuronosyltransferase" evidence="10">
    <location>
        <begin position="21"/>
        <end position="302"/>
    </location>
</feature>
<evidence type="ECO:0000256" key="9">
    <source>
        <dbReference type="ARBA" id="ARBA00023180"/>
    </source>
</evidence>
<keyword evidence="8" id="KW-1133">Transmembrane helix</keyword>
<dbReference type="Gene3D" id="3.40.50.2000">
    <property type="entry name" value="Glycogen Phosphorylase B"/>
    <property type="match status" value="1"/>
</dbReference>
<evidence type="ECO:0000313" key="11">
    <source>
        <dbReference type="Ensembl" id="ENSPKIP00000029296.1"/>
    </source>
</evidence>
<evidence type="ECO:0000256" key="10">
    <source>
        <dbReference type="SAM" id="SignalP"/>
    </source>
</evidence>
<keyword evidence="6" id="KW-0812">Transmembrane</keyword>
<dbReference type="Ensembl" id="ENSPKIT00000010090.1">
    <property type="protein sequence ID" value="ENSPKIP00000029296.1"/>
    <property type="gene ID" value="ENSPKIG00000010600.1"/>
</dbReference>
<evidence type="ECO:0000256" key="3">
    <source>
        <dbReference type="ARBA" id="ARBA00012544"/>
    </source>
</evidence>
<keyword evidence="7 10" id="KW-0732">Signal</keyword>
<evidence type="ECO:0000256" key="4">
    <source>
        <dbReference type="ARBA" id="ARBA00022676"/>
    </source>
</evidence>
<keyword evidence="12" id="KW-1185">Reference proteome</keyword>
<evidence type="ECO:0000313" key="12">
    <source>
        <dbReference type="Proteomes" id="UP000261540"/>
    </source>
</evidence>
<keyword evidence="4" id="KW-0328">Glycosyltransferase</keyword>
<dbReference type="Pfam" id="PF00201">
    <property type="entry name" value="UDPGT"/>
    <property type="match status" value="1"/>
</dbReference>
<dbReference type="FunFam" id="3.40.50.2000:FF:000066">
    <property type="entry name" value="UDP-glucuronosyltransferase 1-1"/>
    <property type="match status" value="1"/>
</dbReference>
<dbReference type="Proteomes" id="UP000261540">
    <property type="component" value="Unplaced"/>
</dbReference>
<accession>A0A3B3SH05</accession>
<protein>
    <recommendedName>
        <fullName evidence="3">glucuronosyltransferase</fullName>
        <ecNumber evidence="3">2.4.1.17</ecNumber>
    </recommendedName>
</protein>